<evidence type="ECO:0000313" key="2">
    <source>
        <dbReference type="EMBL" id="KAK4013229.1"/>
    </source>
</evidence>
<gene>
    <name evidence="2" type="ORF">OUZ56_025463</name>
</gene>
<evidence type="ECO:0000313" key="3">
    <source>
        <dbReference type="Proteomes" id="UP001234178"/>
    </source>
</evidence>
<keyword evidence="1" id="KW-0732">Signal</keyword>
<sequence>MPYLTRRIWLLPLPVSVCLVDVLPQLRIYFTELLQRSTIPPGLLHCSSLPLGLSSNVVNHPTPSLLRGLRPLVALRIYAAPSGVFFSLPHSAFRLNLQLTAVGLVPPCV</sequence>
<keyword evidence="3" id="KW-1185">Reference proteome</keyword>
<evidence type="ECO:0008006" key="4">
    <source>
        <dbReference type="Google" id="ProtNLM"/>
    </source>
</evidence>
<comment type="caution">
    <text evidence="2">The sequence shown here is derived from an EMBL/GenBank/DDBJ whole genome shotgun (WGS) entry which is preliminary data.</text>
</comment>
<reference evidence="2 3" key="1">
    <citation type="journal article" date="2023" name="Nucleic Acids Res.">
        <title>The hologenome of Daphnia magna reveals possible DNA methylation and microbiome-mediated evolution of the host genome.</title>
        <authorList>
            <person name="Chaturvedi A."/>
            <person name="Li X."/>
            <person name="Dhandapani V."/>
            <person name="Marshall H."/>
            <person name="Kissane S."/>
            <person name="Cuenca-Cambronero M."/>
            <person name="Asole G."/>
            <person name="Calvet F."/>
            <person name="Ruiz-Romero M."/>
            <person name="Marangio P."/>
            <person name="Guigo R."/>
            <person name="Rago D."/>
            <person name="Mirbahai L."/>
            <person name="Eastwood N."/>
            <person name="Colbourne J.K."/>
            <person name="Zhou J."/>
            <person name="Mallon E."/>
            <person name="Orsini L."/>
        </authorList>
    </citation>
    <scope>NUCLEOTIDE SEQUENCE [LARGE SCALE GENOMIC DNA]</scope>
    <source>
        <strain evidence="2">LRV0_1</strain>
    </source>
</reference>
<evidence type="ECO:0000256" key="1">
    <source>
        <dbReference type="SAM" id="SignalP"/>
    </source>
</evidence>
<protein>
    <recommendedName>
        <fullName evidence="4">Secreted protein</fullName>
    </recommendedName>
</protein>
<name>A0ABQ9ZJX6_9CRUS</name>
<feature type="signal peptide" evidence="1">
    <location>
        <begin position="1"/>
        <end position="20"/>
    </location>
</feature>
<dbReference type="Proteomes" id="UP001234178">
    <property type="component" value="Unassembled WGS sequence"/>
</dbReference>
<feature type="chain" id="PRO_5047088580" description="Secreted protein" evidence="1">
    <location>
        <begin position="21"/>
        <end position="109"/>
    </location>
</feature>
<proteinExistence type="predicted"/>
<dbReference type="EMBL" id="JAOYFB010000004">
    <property type="protein sequence ID" value="KAK4013229.1"/>
    <property type="molecule type" value="Genomic_DNA"/>
</dbReference>
<organism evidence="2 3">
    <name type="scientific">Daphnia magna</name>
    <dbReference type="NCBI Taxonomy" id="35525"/>
    <lineage>
        <taxon>Eukaryota</taxon>
        <taxon>Metazoa</taxon>
        <taxon>Ecdysozoa</taxon>
        <taxon>Arthropoda</taxon>
        <taxon>Crustacea</taxon>
        <taxon>Branchiopoda</taxon>
        <taxon>Diplostraca</taxon>
        <taxon>Cladocera</taxon>
        <taxon>Anomopoda</taxon>
        <taxon>Daphniidae</taxon>
        <taxon>Daphnia</taxon>
    </lineage>
</organism>
<accession>A0ABQ9ZJX6</accession>